<organism evidence="2 3">
    <name type="scientific">Nephila pilipes</name>
    <name type="common">Giant wood spider</name>
    <name type="synonym">Nephila maculata</name>
    <dbReference type="NCBI Taxonomy" id="299642"/>
    <lineage>
        <taxon>Eukaryota</taxon>
        <taxon>Metazoa</taxon>
        <taxon>Ecdysozoa</taxon>
        <taxon>Arthropoda</taxon>
        <taxon>Chelicerata</taxon>
        <taxon>Arachnida</taxon>
        <taxon>Araneae</taxon>
        <taxon>Araneomorphae</taxon>
        <taxon>Entelegynae</taxon>
        <taxon>Araneoidea</taxon>
        <taxon>Nephilidae</taxon>
        <taxon>Nephila</taxon>
    </lineage>
</organism>
<protein>
    <submittedName>
        <fullName evidence="2">Uncharacterized protein</fullName>
    </submittedName>
</protein>
<accession>A0A8X6N7T9</accession>
<evidence type="ECO:0000256" key="1">
    <source>
        <dbReference type="SAM" id="MobiDB-lite"/>
    </source>
</evidence>
<sequence>MQKLPSISKSAPQQTKTLTSWAHTDVRNRITLLKAECRTPSLESAKTGEPERKTKQKHAASPQYERGNKVSKKTKVFLNNRGPNSLVHFFWSSDSREVDKPPPIHPEWRKKAIKQRGAKKILMRINGKDLLTHLPDRSF</sequence>
<dbReference type="AlphaFoldDB" id="A0A8X6N7T9"/>
<dbReference type="Proteomes" id="UP000887013">
    <property type="component" value="Unassembled WGS sequence"/>
</dbReference>
<feature type="compositionally biased region" description="Polar residues" evidence="1">
    <location>
        <begin position="1"/>
        <end position="22"/>
    </location>
</feature>
<feature type="region of interest" description="Disordered" evidence="1">
    <location>
        <begin position="37"/>
        <end position="71"/>
    </location>
</feature>
<proteinExistence type="predicted"/>
<name>A0A8X6N7T9_NEPPI</name>
<reference evidence="2" key="1">
    <citation type="submission" date="2020-08" db="EMBL/GenBank/DDBJ databases">
        <title>Multicomponent nature underlies the extraordinary mechanical properties of spider dragline silk.</title>
        <authorList>
            <person name="Kono N."/>
            <person name="Nakamura H."/>
            <person name="Mori M."/>
            <person name="Yoshida Y."/>
            <person name="Ohtoshi R."/>
            <person name="Malay A.D."/>
            <person name="Moran D.A.P."/>
            <person name="Tomita M."/>
            <person name="Numata K."/>
            <person name="Arakawa K."/>
        </authorList>
    </citation>
    <scope>NUCLEOTIDE SEQUENCE</scope>
</reference>
<evidence type="ECO:0000313" key="2">
    <source>
        <dbReference type="EMBL" id="GFS98760.1"/>
    </source>
</evidence>
<dbReference type="EMBL" id="BMAW01006422">
    <property type="protein sequence ID" value="GFS98760.1"/>
    <property type="molecule type" value="Genomic_DNA"/>
</dbReference>
<feature type="region of interest" description="Disordered" evidence="1">
    <location>
        <begin position="1"/>
        <end position="23"/>
    </location>
</feature>
<keyword evidence="3" id="KW-1185">Reference proteome</keyword>
<comment type="caution">
    <text evidence="2">The sequence shown here is derived from an EMBL/GenBank/DDBJ whole genome shotgun (WGS) entry which is preliminary data.</text>
</comment>
<gene>
    <name evidence="2" type="ORF">NPIL_417601</name>
</gene>
<evidence type="ECO:0000313" key="3">
    <source>
        <dbReference type="Proteomes" id="UP000887013"/>
    </source>
</evidence>